<organism evidence="2">
    <name type="scientific">Schizaphis graminum</name>
    <name type="common">Green bug aphid</name>
    <dbReference type="NCBI Taxonomy" id="13262"/>
    <lineage>
        <taxon>Eukaryota</taxon>
        <taxon>Metazoa</taxon>
        <taxon>Ecdysozoa</taxon>
        <taxon>Arthropoda</taxon>
        <taxon>Hexapoda</taxon>
        <taxon>Insecta</taxon>
        <taxon>Pterygota</taxon>
        <taxon>Neoptera</taxon>
        <taxon>Paraneoptera</taxon>
        <taxon>Hemiptera</taxon>
        <taxon>Sternorrhyncha</taxon>
        <taxon>Aphidomorpha</taxon>
        <taxon>Aphidoidea</taxon>
        <taxon>Aphididae</taxon>
        <taxon>Aphidini</taxon>
        <taxon>Schizaphis</taxon>
    </lineage>
</organism>
<evidence type="ECO:0000256" key="1">
    <source>
        <dbReference type="SAM" id="Coils"/>
    </source>
</evidence>
<name>A0A2S2NLB6_SCHGA</name>
<reference evidence="2" key="1">
    <citation type="submission" date="2018-04" db="EMBL/GenBank/DDBJ databases">
        <title>Transcriptome of Schizaphis graminum biotype I.</title>
        <authorList>
            <person name="Scully E.D."/>
            <person name="Geib S.M."/>
            <person name="Palmer N.A."/>
            <person name="Koch K."/>
            <person name="Bradshaw J."/>
            <person name="Heng-Moss T."/>
            <person name="Sarath G."/>
        </authorList>
    </citation>
    <scope>NUCLEOTIDE SEQUENCE</scope>
</reference>
<evidence type="ECO:0000313" key="2">
    <source>
        <dbReference type="EMBL" id="MBY17566.1"/>
    </source>
</evidence>
<feature type="coiled-coil region" evidence="1">
    <location>
        <begin position="68"/>
        <end position="95"/>
    </location>
</feature>
<gene>
    <name evidence="2" type="ORF">g.54090</name>
</gene>
<dbReference type="AlphaFoldDB" id="A0A2S2NLB6"/>
<accession>A0A2S2NLB6</accession>
<dbReference type="EMBL" id="GGMR01004947">
    <property type="protein sequence ID" value="MBY17566.1"/>
    <property type="molecule type" value="Transcribed_RNA"/>
</dbReference>
<keyword evidence="1" id="KW-0175">Coiled coil</keyword>
<proteinExistence type="predicted"/>
<sequence>MPKLHEELPITPQRSVLVSEIITTPKTSTILFPELQITPKRPSYRTPKLGRPKNSIITPKTKKNKTKLKTLQKRVLRLKKKVNNLKELLQNIKEKGLIEENGYNVILEDFDGMSREIFNNQLKLLLSKSLQVLSVSMHFGNSLY</sequence>
<protein>
    <submittedName>
        <fullName evidence="2">Uncharacterized protein</fullName>
    </submittedName>
</protein>